<dbReference type="AlphaFoldDB" id="B5D1Y4"/>
<dbReference type="HOGENOM" id="CLU_949006_0_0_10"/>
<comment type="caution">
    <text evidence="1">The sequence shown here is derived from an EMBL/GenBank/DDBJ whole genome shotgun (WGS) entry which is preliminary data.</text>
</comment>
<dbReference type="GeneID" id="43185707"/>
<dbReference type="eggNOG" id="ENOG5030ZHU">
    <property type="taxonomic scope" value="Bacteria"/>
</dbReference>
<reference evidence="1 2" key="2">
    <citation type="submission" date="2008-08" db="EMBL/GenBank/DDBJ databases">
        <authorList>
            <person name="Fulton L."/>
            <person name="Clifton S."/>
            <person name="Fulton B."/>
            <person name="Xu J."/>
            <person name="Minx P."/>
            <person name="Pepin K.H."/>
            <person name="Johnson M."/>
            <person name="Thiruvilangam P."/>
            <person name="Bhonagiri V."/>
            <person name="Nash W.E."/>
            <person name="Mardis E.R."/>
            <person name="Wilson R.K."/>
        </authorList>
    </citation>
    <scope>NUCLEOTIDE SEQUENCE [LARGE SCALE GENOMIC DNA]</scope>
    <source>
        <strain evidence="2">DSM 17135 / JCM 12973 / M2</strain>
    </source>
</reference>
<proteinExistence type="predicted"/>
<dbReference type="InterPro" id="IPR025049">
    <property type="entry name" value="Mfa-like_1"/>
</dbReference>
<dbReference type="Pfam" id="PF13149">
    <property type="entry name" value="Mfa_like_1"/>
    <property type="match status" value="1"/>
</dbReference>
<dbReference type="CDD" id="cd13120">
    <property type="entry name" value="BF2867_like_N"/>
    <property type="match status" value="1"/>
</dbReference>
<organism evidence="1 2">
    <name type="scientific">Phocaeicola plebeius (strain DSM 17135 / JCM 12973 / CCUG 54634 / M2)</name>
    <name type="common">Bacteroides plebeius</name>
    <dbReference type="NCBI Taxonomy" id="484018"/>
    <lineage>
        <taxon>Bacteria</taxon>
        <taxon>Pseudomonadati</taxon>
        <taxon>Bacteroidota</taxon>
        <taxon>Bacteroidia</taxon>
        <taxon>Bacteroidales</taxon>
        <taxon>Bacteroidaceae</taxon>
        <taxon>Phocaeicola</taxon>
    </lineage>
</organism>
<evidence type="ECO:0008006" key="3">
    <source>
        <dbReference type="Google" id="ProtNLM"/>
    </source>
</evidence>
<evidence type="ECO:0000313" key="1">
    <source>
        <dbReference type="EMBL" id="EDY94577.1"/>
    </source>
</evidence>
<gene>
    <name evidence="1" type="ORF">BACPLE_02985</name>
</gene>
<dbReference type="PROSITE" id="PS51257">
    <property type="entry name" value="PROKAR_LIPOPROTEIN"/>
    <property type="match status" value="1"/>
</dbReference>
<dbReference type="RefSeq" id="WP_007562998.1">
    <property type="nucleotide sequence ID" value="NZ_DS990133.1"/>
</dbReference>
<dbReference type="Gene3D" id="2.60.40.2630">
    <property type="match status" value="1"/>
</dbReference>
<sequence>MMNKNSFYAFMAAALVTASCTTNEVPNDAISQSVTIVADVSSQSRAPELGEDGSGTFTKGDVMTLCVENNPSLDYAYQEDGLTWGMLNPAGITGQIKLSACYPKQTVSQEGTFDFNTLTAVNGDLLLSAAQTVTVGTAEAIRLTFNHALHCLDLSFTAGDGYSADDLKSLTLSLNAKTTCVVDASQGVIKEVKSVKGDYNVTGTKASFCLVPQPTADVTLKITVGGEVKTMLLSDLLQQLGTSQLNLKGGAKSTITLKVGRDSIVVESGSIGAWEDQVTVDGELTIG</sequence>
<dbReference type="Proteomes" id="UP000003452">
    <property type="component" value="Unassembled WGS sequence"/>
</dbReference>
<name>B5D1Y4_PHOPM</name>
<protein>
    <recommendedName>
        <fullName evidence="3">Fimbrillin family protein</fullName>
    </recommendedName>
</protein>
<evidence type="ECO:0000313" key="2">
    <source>
        <dbReference type="Proteomes" id="UP000003452"/>
    </source>
</evidence>
<accession>B5D1Y4</accession>
<dbReference type="EMBL" id="ABQC02000023">
    <property type="protein sequence ID" value="EDY94577.1"/>
    <property type="molecule type" value="Genomic_DNA"/>
</dbReference>
<reference evidence="1 2" key="1">
    <citation type="submission" date="2008-08" db="EMBL/GenBank/DDBJ databases">
        <title>Draft genome sequence of Bacteroides plebeius (DSM 17135).</title>
        <authorList>
            <person name="Sudarsanam P."/>
            <person name="Ley R."/>
            <person name="Guruge J."/>
            <person name="Turnbaugh P.J."/>
            <person name="Mahowald M."/>
            <person name="Liep D."/>
            <person name="Gordon J."/>
        </authorList>
    </citation>
    <scope>NUCLEOTIDE SEQUENCE [LARGE SCALE GENOMIC DNA]</scope>
    <source>
        <strain evidence="2">DSM 17135 / JCM 12973 / M2</strain>
    </source>
</reference>